<proteinExistence type="predicted"/>
<name>A0AAU7W4B7_9MICO</name>
<dbReference type="SUPFAM" id="SSF53448">
    <property type="entry name" value="Nucleotide-diphospho-sugar transferases"/>
    <property type="match status" value="1"/>
</dbReference>
<dbReference type="Pfam" id="PF00535">
    <property type="entry name" value="Glycos_transf_2"/>
    <property type="match status" value="1"/>
</dbReference>
<accession>A0AAU7W4B7</accession>
<evidence type="ECO:0000259" key="1">
    <source>
        <dbReference type="Pfam" id="PF00535"/>
    </source>
</evidence>
<organism evidence="2">
    <name type="scientific">Agromyces sp. G08B096</name>
    <dbReference type="NCBI Taxonomy" id="3156399"/>
    <lineage>
        <taxon>Bacteria</taxon>
        <taxon>Bacillati</taxon>
        <taxon>Actinomycetota</taxon>
        <taxon>Actinomycetes</taxon>
        <taxon>Micrococcales</taxon>
        <taxon>Microbacteriaceae</taxon>
        <taxon>Agromyces</taxon>
    </lineage>
</organism>
<feature type="domain" description="Glycosyltransferase 2-like" evidence="1">
    <location>
        <begin position="5"/>
        <end position="125"/>
    </location>
</feature>
<dbReference type="RefSeq" id="WP_350347310.1">
    <property type="nucleotide sequence ID" value="NZ_CP158374.1"/>
</dbReference>
<dbReference type="EMBL" id="CP158374">
    <property type="protein sequence ID" value="XBX81288.1"/>
    <property type="molecule type" value="Genomic_DNA"/>
</dbReference>
<dbReference type="Gene3D" id="3.90.550.10">
    <property type="entry name" value="Spore Coat Polysaccharide Biosynthesis Protein SpsA, Chain A"/>
    <property type="match status" value="1"/>
</dbReference>
<keyword evidence="2" id="KW-0328">Glycosyltransferase</keyword>
<dbReference type="EC" id="2.4.-.-" evidence="2"/>
<sequence>MRLDIFMPFYGRFDHLREAVLSVTAQDDPEWRLVVVDDVYPDTAPGEWVRSLGDPRIEYIRNEVNLRPSRNYRKCVSLAESEFATIMGCDDVMLPGYVRRVKQLIAEFPDASIIQPGVTVIDEHSRPVRPLADRVKRLYRFSGHGARAYRGQQLATSLLRGNWTYFPSLCWRVSELRRHEFRLDLDVVQDLAMLMDITLAGGTLVLDDVECFAYRRHSTSVSAVTGPDGSKFLQELTLFREMADRCASAGWTRAALAARWHFSSRLNALTELPSALRTRNEAGRRNLTRHVFGR</sequence>
<evidence type="ECO:0000313" key="2">
    <source>
        <dbReference type="EMBL" id="XBX81288.1"/>
    </source>
</evidence>
<dbReference type="AlphaFoldDB" id="A0AAU7W4B7"/>
<keyword evidence="2" id="KW-0808">Transferase</keyword>
<protein>
    <submittedName>
        <fullName evidence="2">Glycosyltransferase family 2 protein</fullName>
        <ecNumber evidence="2">2.4.-.-</ecNumber>
    </submittedName>
</protein>
<dbReference type="InterPro" id="IPR029044">
    <property type="entry name" value="Nucleotide-diphossugar_trans"/>
</dbReference>
<dbReference type="InterPro" id="IPR001173">
    <property type="entry name" value="Glyco_trans_2-like"/>
</dbReference>
<reference evidence="2" key="1">
    <citation type="submission" date="2024-05" db="EMBL/GenBank/DDBJ databases">
        <authorList>
            <person name="Yu L."/>
        </authorList>
    </citation>
    <scope>NUCLEOTIDE SEQUENCE</scope>
    <source>
        <strain evidence="2">G08B096</strain>
    </source>
</reference>
<dbReference type="GO" id="GO:0016757">
    <property type="term" value="F:glycosyltransferase activity"/>
    <property type="evidence" value="ECO:0007669"/>
    <property type="project" value="UniProtKB-KW"/>
</dbReference>
<gene>
    <name evidence="2" type="ORF">ABIQ69_11775</name>
</gene>